<dbReference type="EMBL" id="CP000148">
    <property type="protein sequence ID" value="ABB31976.1"/>
    <property type="molecule type" value="Genomic_DNA"/>
</dbReference>
<dbReference type="RefSeq" id="WP_011365865.1">
    <property type="nucleotide sequence ID" value="NC_007517.1"/>
</dbReference>
<protein>
    <submittedName>
        <fullName evidence="3">Outer membrane channel, putative</fullName>
    </submittedName>
</protein>
<feature type="compositionally biased region" description="Acidic residues" evidence="1">
    <location>
        <begin position="46"/>
        <end position="56"/>
    </location>
</feature>
<gene>
    <name evidence="3" type="ordered locus">Gmet_1745</name>
</gene>
<dbReference type="KEGG" id="gme:Gmet_1745"/>
<dbReference type="STRING" id="269799.Gmet_1745"/>
<feature type="region of interest" description="Disordered" evidence="1">
    <location>
        <begin position="30"/>
        <end position="68"/>
    </location>
</feature>
<dbReference type="InterPro" id="IPR020016">
    <property type="entry name" value="Decahaem-assoc_OM_MtrB/PioB"/>
</dbReference>
<evidence type="ECO:0000313" key="3">
    <source>
        <dbReference type="EMBL" id="ABB31976.1"/>
    </source>
</evidence>
<keyword evidence="4" id="KW-1185">Reference proteome</keyword>
<dbReference type="Pfam" id="PF11854">
    <property type="entry name" value="MtrB_PioB"/>
    <property type="match status" value="1"/>
</dbReference>
<dbReference type="HOGENOM" id="CLU_384850_0_0_7"/>
<name>Q39UU8_GEOMG</name>
<reference evidence="3 4" key="1">
    <citation type="submission" date="2005-10" db="EMBL/GenBank/DDBJ databases">
        <title>Complete sequence of Geobacter metallireducens GS-15.</title>
        <authorList>
            <consortium name="US DOE Joint Genome Institute"/>
            <person name="Copeland A."/>
            <person name="Lucas S."/>
            <person name="Lapidus A."/>
            <person name="Barry K."/>
            <person name="Detter J.C."/>
            <person name="Glavina T."/>
            <person name="Hammon N."/>
            <person name="Israni S."/>
            <person name="Pitluck S."/>
            <person name="Di Bartolo G."/>
            <person name="Chain P."/>
            <person name="Schmutz J."/>
            <person name="Larimer F."/>
            <person name="Land M."/>
            <person name="Kyrpides N."/>
            <person name="Ivanova N."/>
            <person name="Richardson P."/>
        </authorList>
    </citation>
    <scope>NUCLEOTIDE SEQUENCE [LARGE SCALE GENOMIC DNA]</scope>
    <source>
        <strain evidence="4">ATCC 53774 / DSM 7210 / GS-15</strain>
    </source>
</reference>
<evidence type="ECO:0000313" key="4">
    <source>
        <dbReference type="Proteomes" id="UP000007073"/>
    </source>
</evidence>
<organism evidence="3 4">
    <name type="scientific">Geobacter metallireducens (strain ATCC 53774 / DSM 7210 / GS-15)</name>
    <dbReference type="NCBI Taxonomy" id="269799"/>
    <lineage>
        <taxon>Bacteria</taxon>
        <taxon>Pseudomonadati</taxon>
        <taxon>Thermodesulfobacteriota</taxon>
        <taxon>Desulfuromonadia</taxon>
        <taxon>Geobacterales</taxon>
        <taxon>Geobacteraceae</taxon>
        <taxon>Geobacter</taxon>
    </lineage>
</organism>
<reference evidence="3 4" key="2">
    <citation type="journal article" date="2009" name="BMC Microbiol.">
        <title>The genome sequence of Geobacter metallireducens: features of metabolism, physiology and regulation common and dissimilar to Geobacter sulfurreducens.</title>
        <authorList>
            <person name="Aklujkar M."/>
            <person name="Krushkal J."/>
            <person name="DiBartolo G."/>
            <person name="Lapidus A."/>
            <person name="Land M.L."/>
            <person name="Lovley D.R."/>
        </authorList>
    </citation>
    <scope>NUCLEOTIDE SEQUENCE [LARGE SCALE GENOMIC DNA]</scope>
    <source>
        <strain evidence="4">ATCC 53774 / DSM 7210 / GS-15</strain>
    </source>
</reference>
<feature type="compositionally biased region" description="Pro residues" evidence="1">
    <location>
        <begin position="57"/>
        <end position="66"/>
    </location>
</feature>
<feature type="chain" id="PRO_5004223416" evidence="2">
    <location>
        <begin position="25"/>
        <end position="701"/>
    </location>
</feature>
<dbReference type="SUPFAM" id="SSF56935">
    <property type="entry name" value="Porins"/>
    <property type="match status" value="1"/>
</dbReference>
<dbReference type="AlphaFoldDB" id="Q39UU8"/>
<feature type="signal peptide" evidence="2">
    <location>
        <begin position="1"/>
        <end position="24"/>
    </location>
</feature>
<sequence>MIRRGYIAKFVMMVVCLWAATAVAAGSDEAVSDSGTTGQPPAVEGVTEEQTFEEPPEPPPEPPPEQPLQNMEIETHRIAEASAGYRFVGTRDSGVRAAEYDYLHSSLAGGARLTHLGKDLKLDVDGAFLNTEDYFANLMADYGGYYRLTARTESLFHNLDHVTSDLGIFDDPDRAARYGVSTRRDSIQFRYKLHDYPIHLNLSHWLIDREGTQQRRYADFSFEDYYHNILIPTEPPIVPGSKLYFRSRSVKQVSSEGTAGFDAHLGPVNVVYSFLFREFDNGESTPIHEYKALTGPSEHNEDPESRYYSHTVKLYTSPAGGITGAASYTHGRRENLSSLTSVVGAANVKDTIQNAAGDFTYSPCAWFTTAIKYRHLTIDRDTPSTLFIPSLSTQTVTLRQGIDTRKDTISANLTIRPNMLMSVNGEYQGIFQHRSNTGTTDPKTMWNLPEDSDTHKGILTVLFRPIKGFRLRGLYEYTTTNNPLYDSDPEQKHEGRLLATYTNSSRWGASANYRIAREWNDRISRTTHPELLDSPETYVLPRDRNFVHASVGFWVSPIDRFTVSGNFGYLRTRAEQAVLFATVFNGMNAATEYVSQGEIYSVNAAYHASEQLDLSLAYQLVHSRSTFKPGRTTSDGTPTDGISELSRIKTVEHSLSARADYRLMKHFGCSLDYTYRAYDNRLSSEGDGAVHEVTALLKTSW</sequence>
<evidence type="ECO:0000256" key="1">
    <source>
        <dbReference type="SAM" id="MobiDB-lite"/>
    </source>
</evidence>
<accession>Q39UU8</accession>
<proteinExistence type="predicted"/>
<evidence type="ECO:0000256" key="2">
    <source>
        <dbReference type="SAM" id="SignalP"/>
    </source>
</evidence>
<dbReference type="eggNOG" id="ENOG5032WW2">
    <property type="taxonomic scope" value="Bacteria"/>
</dbReference>
<keyword evidence="2" id="KW-0732">Signal</keyword>
<dbReference type="Proteomes" id="UP000007073">
    <property type="component" value="Chromosome"/>
</dbReference>